<dbReference type="InterPro" id="IPR051225">
    <property type="entry name" value="NAD(P)_epim/dehydratase"/>
</dbReference>
<protein>
    <recommendedName>
        <fullName evidence="2">NAD-dependent epimerase/dehydratase domain-containing protein</fullName>
    </recommendedName>
</protein>
<dbReference type="PANTHER" id="PTHR42687">
    <property type="entry name" value="L-THREONINE 3-DEHYDROGENASE"/>
    <property type="match status" value="1"/>
</dbReference>
<dbReference type="Pfam" id="PF01370">
    <property type="entry name" value="Epimerase"/>
    <property type="match status" value="1"/>
</dbReference>
<dbReference type="AlphaFoldDB" id="A0A1F8GSU5"/>
<dbReference type="Proteomes" id="UP000179047">
    <property type="component" value="Unassembled WGS sequence"/>
</dbReference>
<name>A0A1F8GSU5_9BACT</name>
<evidence type="ECO:0000256" key="1">
    <source>
        <dbReference type="ARBA" id="ARBA00007637"/>
    </source>
</evidence>
<comment type="similarity">
    <text evidence="1">Belongs to the NAD(P)-dependent epimerase/dehydratase family.</text>
</comment>
<sequence length="313" mass="34623">MSHSMKNILVTGAFGQIGSELVPALLNKKGVAKVIALDNRKPSADAGGIVELADITDAIALERIVQKYKIDTVFHLVSLLSATGEKNPNLAWDVNMGGLKIVLDLAVGYKMRVFWPSSIAAFGPTTPRDKTPQKTILEPTTMYGVTKVAGELLCQYYFLKYGVDVRSVRYPGLISWKAQPGGGTTDYAVAIFHEAIATGTYECFVKKDTVLPMMYMDDAIRGTLQLMDAPASKIKIRTSYNLAAMSFRADELAREIQKHVPCAVTYKPDHRQKIADSWPRSINDSQARKDWGWKPKINLVAMTKDMLKHLNGK</sequence>
<dbReference type="Gene3D" id="3.40.50.720">
    <property type="entry name" value="NAD(P)-binding Rossmann-like Domain"/>
    <property type="match status" value="1"/>
</dbReference>
<dbReference type="InterPro" id="IPR001509">
    <property type="entry name" value="Epimerase_deHydtase"/>
</dbReference>
<dbReference type="InterPro" id="IPR036291">
    <property type="entry name" value="NAD(P)-bd_dom_sf"/>
</dbReference>
<evidence type="ECO:0000313" key="4">
    <source>
        <dbReference type="Proteomes" id="UP000179047"/>
    </source>
</evidence>
<gene>
    <name evidence="3" type="ORF">A3A33_00550</name>
</gene>
<dbReference type="EMBL" id="MGKP01000016">
    <property type="protein sequence ID" value="OGN28453.1"/>
    <property type="molecule type" value="Genomic_DNA"/>
</dbReference>
<reference evidence="3 4" key="1">
    <citation type="journal article" date="2016" name="Nat. Commun.">
        <title>Thousands of microbial genomes shed light on interconnected biogeochemical processes in an aquifer system.</title>
        <authorList>
            <person name="Anantharaman K."/>
            <person name="Brown C.T."/>
            <person name="Hug L.A."/>
            <person name="Sharon I."/>
            <person name="Castelle C.J."/>
            <person name="Probst A.J."/>
            <person name="Thomas B.C."/>
            <person name="Singh A."/>
            <person name="Wilkins M.J."/>
            <person name="Karaoz U."/>
            <person name="Brodie E.L."/>
            <person name="Williams K.H."/>
            <person name="Hubbard S.S."/>
            <person name="Banfield J.F."/>
        </authorList>
    </citation>
    <scope>NUCLEOTIDE SEQUENCE [LARGE SCALE GENOMIC DNA]</scope>
</reference>
<accession>A0A1F8GSU5</accession>
<dbReference type="SUPFAM" id="SSF51735">
    <property type="entry name" value="NAD(P)-binding Rossmann-fold domains"/>
    <property type="match status" value="1"/>
</dbReference>
<dbReference type="STRING" id="1802701.A3A33_00550"/>
<dbReference type="GO" id="GO:0008743">
    <property type="term" value="F:L-threonine 3-dehydrogenase activity"/>
    <property type="evidence" value="ECO:0007669"/>
    <property type="project" value="TreeGrafter"/>
</dbReference>
<dbReference type="FunFam" id="3.40.50.720:FF:000077">
    <property type="entry name" value="L-threonine 3-dehydrogenase, mitochondrial"/>
    <property type="match status" value="1"/>
</dbReference>
<dbReference type="GO" id="GO:0006567">
    <property type="term" value="P:L-threonine catabolic process"/>
    <property type="evidence" value="ECO:0007669"/>
    <property type="project" value="TreeGrafter"/>
</dbReference>
<feature type="domain" description="NAD-dependent epimerase/dehydratase" evidence="2">
    <location>
        <begin position="8"/>
        <end position="241"/>
    </location>
</feature>
<comment type="caution">
    <text evidence="3">The sequence shown here is derived from an EMBL/GenBank/DDBJ whole genome shotgun (WGS) entry which is preliminary data.</text>
</comment>
<organism evidence="3 4">
    <name type="scientific">Candidatus Yanofskybacteria bacterium RIFCSPLOWO2_01_FULL_49_25</name>
    <dbReference type="NCBI Taxonomy" id="1802701"/>
    <lineage>
        <taxon>Bacteria</taxon>
        <taxon>Candidatus Yanofskyibacteriota</taxon>
    </lineage>
</organism>
<evidence type="ECO:0000313" key="3">
    <source>
        <dbReference type="EMBL" id="OGN28453.1"/>
    </source>
</evidence>
<evidence type="ECO:0000259" key="2">
    <source>
        <dbReference type="Pfam" id="PF01370"/>
    </source>
</evidence>
<dbReference type="PANTHER" id="PTHR42687:SF1">
    <property type="entry name" value="L-THREONINE 3-DEHYDROGENASE, MITOCHONDRIAL"/>
    <property type="match status" value="1"/>
</dbReference>
<proteinExistence type="inferred from homology"/>